<gene>
    <name evidence="1" type="ORF">DFH08DRAFT_811824</name>
</gene>
<dbReference type="EMBL" id="JARIHO010000026">
    <property type="protein sequence ID" value="KAJ7340613.1"/>
    <property type="molecule type" value="Genomic_DNA"/>
</dbReference>
<protein>
    <submittedName>
        <fullName evidence="1">Uncharacterized protein</fullName>
    </submittedName>
</protein>
<evidence type="ECO:0000313" key="1">
    <source>
        <dbReference type="EMBL" id="KAJ7340613.1"/>
    </source>
</evidence>
<sequence length="141" mass="14765">MVEFGGPTGDIVPGREREGPFLVGHNAAIACQALSVAAFPHGLDNPKIKDPTKSLSTSGAVAKTTISLSVGHFDSNHWLGQANHIFSCLGISSNFEDYGTNAASSWAAIEPDRPTYWSLDPKGADPLSLEDAAANLGFPSL</sequence>
<comment type="caution">
    <text evidence="1">The sequence shown here is derived from an EMBL/GenBank/DDBJ whole genome shotgun (WGS) entry which is preliminary data.</text>
</comment>
<keyword evidence="2" id="KW-1185">Reference proteome</keyword>
<organism evidence="1 2">
    <name type="scientific">Mycena albidolilacea</name>
    <dbReference type="NCBI Taxonomy" id="1033008"/>
    <lineage>
        <taxon>Eukaryota</taxon>
        <taxon>Fungi</taxon>
        <taxon>Dikarya</taxon>
        <taxon>Basidiomycota</taxon>
        <taxon>Agaricomycotina</taxon>
        <taxon>Agaricomycetes</taxon>
        <taxon>Agaricomycetidae</taxon>
        <taxon>Agaricales</taxon>
        <taxon>Marasmiineae</taxon>
        <taxon>Mycenaceae</taxon>
        <taxon>Mycena</taxon>
    </lineage>
</organism>
<name>A0AAD7EMM6_9AGAR</name>
<reference evidence="1" key="1">
    <citation type="submission" date="2023-03" db="EMBL/GenBank/DDBJ databases">
        <title>Massive genome expansion in bonnet fungi (Mycena s.s.) driven by repeated elements and novel gene families across ecological guilds.</title>
        <authorList>
            <consortium name="Lawrence Berkeley National Laboratory"/>
            <person name="Harder C.B."/>
            <person name="Miyauchi S."/>
            <person name="Viragh M."/>
            <person name="Kuo A."/>
            <person name="Thoen E."/>
            <person name="Andreopoulos B."/>
            <person name="Lu D."/>
            <person name="Skrede I."/>
            <person name="Drula E."/>
            <person name="Henrissat B."/>
            <person name="Morin E."/>
            <person name="Kohler A."/>
            <person name="Barry K."/>
            <person name="LaButti K."/>
            <person name="Morin E."/>
            <person name="Salamov A."/>
            <person name="Lipzen A."/>
            <person name="Mereny Z."/>
            <person name="Hegedus B."/>
            <person name="Baldrian P."/>
            <person name="Stursova M."/>
            <person name="Weitz H."/>
            <person name="Taylor A."/>
            <person name="Grigoriev I.V."/>
            <person name="Nagy L.G."/>
            <person name="Martin F."/>
            <person name="Kauserud H."/>
        </authorList>
    </citation>
    <scope>NUCLEOTIDE SEQUENCE</scope>
    <source>
        <strain evidence="1">CBHHK002</strain>
    </source>
</reference>
<evidence type="ECO:0000313" key="2">
    <source>
        <dbReference type="Proteomes" id="UP001218218"/>
    </source>
</evidence>
<proteinExistence type="predicted"/>
<dbReference type="Proteomes" id="UP001218218">
    <property type="component" value="Unassembled WGS sequence"/>
</dbReference>
<dbReference type="AlphaFoldDB" id="A0AAD7EMM6"/>
<accession>A0AAD7EMM6</accession>